<organism evidence="1 2">
    <name type="scientific">Xanthomonas axonopodis pv. vasculorum</name>
    <dbReference type="NCBI Taxonomy" id="325777"/>
    <lineage>
        <taxon>Bacteria</taxon>
        <taxon>Pseudomonadati</taxon>
        <taxon>Pseudomonadota</taxon>
        <taxon>Gammaproteobacteria</taxon>
        <taxon>Lysobacterales</taxon>
        <taxon>Lysobacteraceae</taxon>
        <taxon>Xanthomonas</taxon>
    </lineage>
</organism>
<dbReference type="AlphaFoldDB" id="A0A098PWX2"/>
<accession>A0A098PWX2</accession>
<dbReference type="Proteomes" id="UP000028012">
    <property type="component" value="Unassembled WGS sequence"/>
</dbReference>
<sequence>MRGDPRNERIIAAMRIDASAMPALDLSLQDNAATIVT</sequence>
<dbReference type="HOGENOM" id="CLU_3350418_0_0_6"/>
<dbReference type="STRING" id="325777.GW15_0214175"/>
<reference evidence="1 2" key="1">
    <citation type="submission" date="2014-09" db="EMBL/GenBank/DDBJ databases">
        <title>A draft genome sequence for Xanthomonas axonopodis pv. vasculorum NCPPB 900.</title>
        <authorList>
            <person name="Harrison J."/>
            <person name="Studholme D.J."/>
        </authorList>
    </citation>
    <scope>NUCLEOTIDE SEQUENCE [LARGE SCALE GENOMIC DNA]</scope>
    <source>
        <strain evidence="1 2">NCPPB 900</strain>
    </source>
</reference>
<proteinExistence type="predicted"/>
<evidence type="ECO:0000313" key="1">
    <source>
        <dbReference type="EMBL" id="KGE51545.1"/>
    </source>
</evidence>
<evidence type="ECO:0000313" key="2">
    <source>
        <dbReference type="Proteomes" id="UP000028012"/>
    </source>
</evidence>
<dbReference type="EMBL" id="JPHD02000093">
    <property type="protein sequence ID" value="KGE51545.1"/>
    <property type="molecule type" value="Genomic_DNA"/>
</dbReference>
<comment type="caution">
    <text evidence="1">The sequence shown here is derived from an EMBL/GenBank/DDBJ whole genome shotgun (WGS) entry which is preliminary data.</text>
</comment>
<gene>
    <name evidence="1" type="ORF">GW15_0214175</name>
</gene>
<name>A0A098PWX2_9XANT</name>
<protein>
    <submittedName>
        <fullName evidence="1">Uncharacterized protein</fullName>
    </submittedName>
</protein>